<dbReference type="PANTHER" id="PTHR30287">
    <property type="entry name" value="MEMBRANE COMPONENT OF PREDICTED ABC SUPERFAMILY METABOLITE UPTAKE TRANSPORTER"/>
    <property type="match status" value="1"/>
</dbReference>
<feature type="domain" description="ABC3 transporter permease C-terminal" evidence="7">
    <location>
        <begin position="657"/>
        <end position="775"/>
    </location>
</feature>
<feature type="domain" description="ABC3 transporter permease C-terminal" evidence="7">
    <location>
        <begin position="275"/>
        <end position="394"/>
    </location>
</feature>
<evidence type="ECO:0000259" key="7">
    <source>
        <dbReference type="Pfam" id="PF02687"/>
    </source>
</evidence>
<evidence type="ECO:0000256" key="5">
    <source>
        <dbReference type="ARBA" id="ARBA00023136"/>
    </source>
</evidence>
<organism evidence="8 9">
    <name type="scientific">Clostridium estertheticum</name>
    <dbReference type="NCBI Taxonomy" id="238834"/>
    <lineage>
        <taxon>Bacteria</taxon>
        <taxon>Bacillati</taxon>
        <taxon>Bacillota</taxon>
        <taxon>Clostridia</taxon>
        <taxon>Eubacteriales</taxon>
        <taxon>Clostridiaceae</taxon>
        <taxon>Clostridium</taxon>
    </lineage>
</organism>
<feature type="transmembrane region" description="Helical" evidence="6">
    <location>
        <begin position="21"/>
        <end position="40"/>
    </location>
</feature>
<gene>
    <name evidence="8" type="ORF">LL038_17280</name>
</gene>
<proteinExistence type="predicted"/>
<feature type="transmembrane region" description="Helical" evidence="6">
    <location>
        <begin position="436"/>
        <end position="454"/>
    </location>
</feature>
<feature type="transmembrane region" description="Helical" evidence="6">
    <location>
        <begin position="363"/>
        <end position="384"/>
    </location>
</feature>
<protein>
    <submittedName>
        <fullName evidence="8">ABC transporter permease</fullName>
    </submittedName>
</protein>
<evidence type="ECO:0000256" key="6">
    <source>
        <dbReference type="SAM" id="Phobius"/>
    </source>
</evidence>
<keyword evidence="5 6" id="KW-0472">Membrane</keyword>
<dbReference type="PANTHER" id="PTHR30287:SF2">
    <property type="entry name" value="BLL1001 PROTEIN"/>
    <property type="match status" value="1"/>
</dbReference>
<comment type="subcellular location">
    <subcellularLocation>
        <location evidence="1">Cell membrane</location>
        <topology evidence="1">Multi-pass membrane protein</topology>
    </subcellularLocation>
</comment>
<feature type="transmembrane region" description="Helical" evidence="6">
    <location>
        <begin position="745"/>
        <end position="768"/>
    </location>
</feature>
<dbReference type="EMBL" id="CP086239">
    <property type="protein sequence ID" value="WAG59378.1"/>
    <property type="molecule type" value="Genomic_DNA"/>
</dbReference>
<dbReference type="InterPro" id="IPR003838">
    <property type="entry name" value="ABC3_permease_C"/>
</dbReference>
<dbReference type="InterPro" id="IPR038766">
    <property type="entry name" value="Membrane_comp_ABC_pdt"/>
</dbReference>
<reference evidence="8" key="1">
    <citation type="submission" date="2021-11" db="EMBL/GenBank/DDBJ databases">
        <title>Clostridia strains as spoilage organisms.</title>
        <authorList>
            <person name="Wambui J."/>
            <person name="Stevens M.J.A."/>
            <person name="Stephan R."/>
        </authorList>
    </citation>
    <scope>NUCLEOTIDE SEQUENCE</scope>
    <source>
        <strain evidence="8">CF009</strain>
    </source>
</reference>
<dbReference type="RefSeq" id="WP_216125037.1">
    <property type="nucleotide sequence ID" value="NZ_CP086239.1"/>
</dbReference>
<feature type="transmembrane region" description="Helical" evidence="6">
    <location>
        <begin position="258"/>
        <end position="283"/>
    </location>
</feature>
<dbReference type="Proteomes" id="UP001164733">
    <property type="component" value="Chromosome"/>
</dbReference>
<dbReference type="AlphaFoldDB" id="A0AA47I592"/>
<sequence length="783" mass="86457">MGFITLLKAGIKRQKGSIAGLFILIFTVSVTLVMALTVYINSSSYVSQEMSRMGYGDMTAWVSNVDNLNQLTEKIQGLSDVEKVENQTVVFAGYGINGINSDDEGQLIAYDSDKYPYKFLNNGLSEHEDVRAVGKGEIYISPSLKLKHNVKIGDKVHFKLSRNGEEKVFTIKGYFEDPFMGSSMIDMKSFLISEADLLDVNDILSKTSDFDILGRDGAMLHIFQSGSSSLSPAEFNKSINKDTKLTQYTEFVYSDSSIYGFMLILQNIFTGFLITFVIILIVVSMIVMGHSISNAIEQEYKDMGILKSIGCTSGKLRLLQFLQYVSGIVAGMILGFICSIYVIDLSARLTITSTGLLMPTTLPYGWCMLTFVIILCVFALFIYIKTVRIVQIPPLRAINGNTQGHASYIKSNTLFKSEGLTFHLALRQIASGGKRYVGTGIVTILLVFFVSVVGRMDTWIGPNGEGLMNVFSVADHDLGVKPLSNVNMKAVENIISSYSQIEDKYEIAMEKVTVNGVNYTANVIDQPSRFHILSGNTIRADNQIVITEFVADELGIGIGDSVTIKNGTLSHTYMVTGIYECANEMGANIGMSREGYAKKGNVNSYIWCHHYVLANSSVSDEIKTYLQKKYPVDMEVHTNSWSGLDGIVSTMHLLTKFMYVIVAIFISVVIGLTSSKMLLAEQRDMAVFKSIGFTSLKLRLAFVMRFGIVVTAGTVIGIVLSCIFADPVITILLKLFGISKFESTLGFGNGIVIPFIIIVLFVVFAYIFSRKIKKVDITTLINK</sequence>
<evidence type="ECO:0000256" key="1">
    <source>
        <dbReference type="ARBA" id="ARBA00004651"/>
    </source>
</evidence>
<evidence type="ECO:0000256" key="2">
    <source>
        <dbReference type="ARBA" id="ARBA00022475"/>
    </source>
</evidence>
<feature type="transmembrane region" description="Helical" evidence="6">
    <location>
        <begin position="321"/>
        <end position="343"/>
    </location>
</feature>
<feature type="transmembrane region" description="Helical" evidence="6">
    <location>
        <begin position="700"/>
        <end position="733"/>
    </location>
</feature>
<accession>A0AA47I592</accession>
<evidence type="ECO:0000256" key="3">
    <source>
        <dbReference type="ARBA" id="ARBA00022692"/>
    </source>
</evidence>
<name>A0AA47I592_9CLOT</name>
<dbReference type="Pfam" id="PF02687">
    <property type="entry name" value="FtsX"/>
    <property type="match status" value="2"/>
</dbReference>
<keyword evidence="4 6" id="KW-1133">Transmembrane helix</keyword>
<feature type="transmembrane region" description="Helical" evidence="6">
    <location>
        <begin position="657"/>
        <end position="679"/>
    </location>
</feature>
<evidence type="ECO:0000313" key="9">
    <source>
        <dbReference type="Proteomes" id="UP001164733"/>
    </source>
</evidence>
<evidence type="ECO:0000313" key="8">
    <source>
        <dbReference type="EMBL" id="WAG59378.1"/>
    </source>
</evidence>
<keyword evidence="3 6" id="KW-0812">Transmembrane</keyword>
<dbReference type="GO" id="GO:0005886">
    <property type="term" value="C:plasma membrane"/>
    <property type="evidence" value="ECO:0007669"/>
    <property type="project" value="UniProtKB-SubCell"/>
</dbReference>
<evidence type="ECO:0000256" key="4">
    <source>
        <dbReference type="ARBA" id="ARBA00022989"/>
    </source>
</evidence>
<keyword evidence="2" id="KW-1003">Cell membrane</keyword>